<proteinExistence type="predicted"/>
<feature type="binding site" evidence="6">
    <location>
        <position position="96"/>
    </location>
    <ligand>
        <name>Mg(2+)</name>
        <dbReference type="ChEBI" id="CHEBI:18420"/>
        <label>1</label>
        <note>catalytic</note>
    </ligand>
</feature>
<evidence type="ECO:0000256" key="4">
    <source>
        <dbReference type="ARBA" id="ARBA00041694"/>
    </source>
</evidence>
<evidence type="ECO:0000256" key="2">
    <source>
        <dbReference type="ARBA" id="ARBA00022723"/>
    </source>
</evidence>
<dbReference type="PANTHER" id="PTHR43028:SF5">
    <property type="entry name" value="3'(2'),5'-BISPHOSPHATE NUCLEOTIDASE 1"/>
    <property type="match status" value="1"/>
</dbReference>
<dbReference type="PANTHER" id="PTHR43028">
    <property type="entry name" value="3'(2'),5'-BISPHOSPHATE NUCLEOTIDASE 1"/>
    <property type="match status" value="1"/>
</dbReference>
<feature type="binding site" evidence="6">
    <location>
        <position position="94"/>
    </location>
    <ligand>
        <name>Mg(2+)</name>
        <dbReference type="ChEBI" id="CHEBI:18420"/>
        <label>1</label>
        <note>catalytic</note>
    </ligand>
</feature>
<evidence type="ECO:0000313" key="7">
    <source>
        <dbReference type="EMBL" id="QFQ01880.1"/>
    </source>
</evidence>
<feature type="binding site" evidence="6">
    <location>
        <position position="204"/>
    </location>
    <ligand>
        <name>Mg(2+)</name>
        <dbReference type="ChEBI" id="CHEBI:18420"/>
        <label>1</label>
        <note>catalytic</note>
    </ligand>
</feature>
<dbReference type="EMBL" id="CP045032">
    <property type="protein sequence ID" value="QFQ01880.1"/>
    <property type="molecule type" value="Genomic_DNA"/>
</dbReference>
<dbReference type="SUPFAM" id="SSF56655">
    <property type="entry name" value="Carbohydrate phosphatase"/>
    <property type="match status" value="1"/>
</dbReference>
<dbReference type="InterPro" id="IPR020583">
    <property type="entry name" value="Inositol_monoP_metal-BS"/>
</dbReference>
<reference evidence="8" key="1">
    <citation type="submission" date="2019-10" db="EMBL/GenBank/DDBJ databases">
        <title>Complete genome sequence of Corynebacterium urogenitalis DSM 108747, isolated from the genital tract of a cow.</title>
        <authorList>
            <person name="Ruckert C."/>
            <person name="Ballas P."/>
            <person name="Wagener K."/>
            <person name="Drillich M."/>
            <person name="Kaempfer P."/>
            <person name="Busse H.-J."/>
            <person name="Ehling-Schulz M."/>
        </authorList>
    </citation>
    <scope>NUCLEOTIDE SEQUENCE [LARGE SCALE GENOMIC DNA]</scope>
    <source>
        <strain evidence="8">LMM 1652</strain>
    </source>
</reference>
<dbReference type="GO" id="GO:0008441">
    <property type="term" value="F:3'(2'),5'-bisphosphate nucleotidase activity"/>
    <property type="evidence" value="ECO:0007669"/>
    <property type="project" value="UniProtKB-EC"/>
</dbReference>
<dbReference type="InterPro" id="IPR050725">
    <property type="entry name" value="CysQ/Inositol_MonoPase"/>
</dbReference>
<dbReference type="CDD" id="cd01638">
    <property type="entry name" value="CysQ"/>
    <property type="match status" value="1"/>
</dbReference>
<comment type="cofactor">
    <cofactor evidence="6">
        <name>Mg(2+)</name>
        <dbReference type="ChEBI" id="CHEBI:18420"/>
    </cofactor>
</comment>
<name>A0A5J6ZAA5_9CORY</name>
<evidence type="ECO:0000256" key="5">
    <source>
        <dbReference type="ARBA" id="ARBA00042530"/>
    </source>
</evidence>
<gene>
    <name evidence="7" type="primary">cysQ</name>
    <name evidence="7" type="ORF">CUROG_02450</name>
</gene>
<comment type="catalytic activity">
    <reaction evidence="1">
        <text>adenosine 3',5'-bisphosphate + H2O = AMP + phosphate</text>
        <dbReference type="Rhea" id="RHEA:10040"/>
        <dbReference type="ChEBI" id="CHEBI:15377"/>
        <dbReference type="ChEBI" id="CHEBI:43474"/>
        <dbReference type="ChEBI" id="CHEBI:58343"/>
        <dbReference type="ChEBI" id="CHEBI:456215"/>
        <dbReference type="EC" id="3.1.3.7"/>
    </reaction>
</comment>
<dbReference type="GO" id="GO:0000103">
    <property type="term" value="P:sulfate assimilation"/>
    <property type="evidence" value="ECO:0007669"/>
    <property type="project" value="TreeGrafter"/>
</dbReference>
<dbReference type="InterPro" id="IPR000760">
    <property type="entry name" value="Inositol_monophosphatase-like"/>
</dbReference>
<protein>
    <recommendedName>
        <fullName evidence="4">3'(2'),5-bisphosphonucleoside 3'(2')-phosphohydrolase</fullName>
    </recommendedName>
    <alternativeName>
        <fullName evidence="5">DPNPase</fullName>
    </alternativeName>
</protein>
<dbReference type="Proteomes" id="UP000326711">
    <property type="component" value="Chromosome"/>
</dbReference>
<keyword evidence="3 6" id="KW-0460">Magnesium</keyword>
<dbReference type="PROSITE" id="PS00629">
    <property type="entry name" value="IMP_1"/>
    <property type="match status" value="1"/>
</dbReference>
<evidence type="ECO:0000256" key="1">
    <source>
        <dbReference type="ARBA" id="ARBA00001625"/>
    </source>
</evidence>
<evidence type="ECO:0000256" key="6">
    <source>
        <dbReference type="PIRSR" id="PIRSR600760-2"/>
    </source>
</evidence>
<evidence type="ECO:0000313" key="8">
    <source>
        <dbReference type="Proteomes" id="UP000326711"/>
    </source>
</evidence>
<keyword evidence="8" id="KW-1185">Reference proteome</keyword>
<feature type="binding site" evidence="6">
    <location>
        <position position="97"/>
    </location>
    <ligand>
        <name>Mg(2+)</name>
        <dbReference type="ChEBI" id="CHEBI:18420"/>
        <label>1</label>
        <note>catalytic</note>
    </ligand>
</feature>
<feature type="binding site" evidence="6">
    <location>
        <position position="76"/>
    </location>
    <ligand>
        <name>Mg(2+)</name>
        <dbReference type="ChEBI" id="CHEBI:18420"/>
        <label>1</label>
        <note>catalytic</note>
    </ligand>
</feature>
<organism evidence="7 8">
    <name type="scientific">Corynebacterium urogenitale</name>
    <dbReference type="NCBI Taxonomy" id="2487892"/>
    <lineage>
        <taxon>Bacteria</taxon>
        <taxon>Bacillati</taxon>
        <taxon>Actinomycetota</taxon>
        <taxon>Actinomycetes</taxon>
        <taxon>Mycobacteriales</taxon>
        <taxon>Corynebacteriaceae</taxon>
        <taxon>Corynebacterium</taxon>
    </lineage>
</organism>
<keyword evidence="2 6" id="KW-0479">Metal-binding</keyword>
<dbReference type="Pfam" id="PF00459">
    <property type="entry name" value="Inositol_P"/>
    <property type="match status" value="1"/>
</dbReference>
<dbReference type="KEGG" id="cuo:CUROG_02450"/>
<dbReference type="PRINTS" id="PR00377">
    <property type="entry name" value="IMPHPHTASES"/>
</dbReference>
<dbReference type="GO" id="GO:0046872">
    <property type="term" value="F:metal ion binding"/>
    <property type="evidence" value="ECO:0007669"/>
    <property type="project" value="UniProtKB-KW"/>
</dbReference>
<dbReference type="AlphaFoldDB" id="A0A5J6ZAA5"/>
<keyword evidence="7" id="KW-0378">Hydrolase</keyword>
<sequence length="266" mass="28371">MCPSKQTAKVGAMTAELNDATLAQRLAQGTGEILKGVRNVGLLRDSTLGDAGDALAQDWIARCLALHRPDDGMLSEEAADTPERLSKNRVWIIDPLDGTREFASGRQDWAVHIALAEDGEITHSAVGMPDLGKVFHTSEVRAVEGPQTNRLVVSRNSPPAIGQFIADELGMELVTMGSCGAKAVSVILGDNDAYIHAGGQYEWDNAAPVGVAQAAGLHTTRLDGSAPTYNNESPYLPDLLISRPDCAERILVAAAKYKELHGDYAE</sequence>
<dbReference type="Gene3D" id="3.40.190.80">
    <property type="match status" value="1"/>
</dbReference>
<accession>A0A5J6ZAA5</accession>
<evidence type="ECO:0000256" key="3">
    <source>
        <dbReference type="ARBA" id="ARBA00022842"/>
    </source>
</evidence>
<dbReference type="GO" id="GO:0050427">
    <property type="term" value="P:3'-phosphoadenosine 5'-phosphosulfate metabolic process"/>
    <property type="evidence" value="ECO:0007669"/>
    <property type="project" value="TreeGrafter"/>
</dbReference>
<dbReference type="Gene3D" id="3.30.540.10">
    <property type="entry name" value="Fructose-1,6-Bisphosphatase, subunit A, domain 1"/>
    <property type="match status" value="1"/>
</dbReference>